<evidence type="ECO:0000259" key="14">
    <source>
        <dbReference type="Pfam" id="PF13844"/>
    </source>
</evidence>
<dbReference type="Proteomes" id="UP000825729">
    <property type="component" value="Unassembled WGS sequence"/>
</dbReference>
<dbReference type="PANTHER" id="PTHR44835:SF1">
    <property type="entry name" value="PROTEIN O-GLCNAC TRANSFERASE"/>
    <property type="match status" value="1"/>
</dbReference>
<dbReference type="PROSITE" id="PS50005">
    <property type="entry name" value="TPR"/>
    <property type="match status" value="8"/>
</dbReference>
<evidence type="ECO:0000256" key="12">
    <source>
        <dbReference type="PROSITE-ProRule" id="PRU00339"/>
    </source>
</evidence>
<keyword evidence="11" id="KW-0539">Nucleus</keyword>
<dbReference type="Pfam" id="PF13432">
    <property type="entry name" value="TPR_16"/>
    <property type="match status" value="1"/>
</dbReference>
<gene>
    <name evidence="15" type="ORF">H6P81_003594</name>
</gene>
<keyword evidence="8" id="KW-0677">Repeat</keyword>
<comment type="similarity">
    <text evidence="3">Belongs to the glycosyltransferase 41 family. O-GlcNAc transferase subfamily.</text>
</comment>
<evidence type="ECO:0000256" key="11">
    <source>
        <dbReference type="ARBA" id="ARBA00023242"/>
    </source>
</evidence>
<dbReference type="EMBL" id="JAINDJ010000002">
    <property type="protein sequence ID" value="KAG9459086.1"/>
    <property type="molecule type" value="Genomic_DNA"/>
</dbReference>
<keyword evidence="10" id="KW-0939">Gibberellin signaling pathway</keyword>
<accession>A0AAV7FG90</accession>
<evidence type="ECO:0000256" key="7">
    <source>
        <dbReference type="ARBA" id="ARBA00022679"/>
    </source>
</evidence>
<dbReference type="Pfam" id="PF13424">
    <property type="entry name" value="TPR_12"/>
    <property type="match status" value="1"/>
</dbReference>
<dbReference type="EC" id="2.4.1.255" evidence="4"/>
<protein>
    <recommendedName>
        <fullName evidence="5">Probable UDP-N-acetylglucosamine--peptide N-acetylglucosaminyltransferase SPINDLY</fullName>
        <ecNumber evidence="4">2.4.1.255</ecNumber>
    </recommendedName>
</protein>
<dbReference type="PROSITE" id="PS50293">
    <property type="entry name" value="TPR_REGION"/>
    <property type="match status" value="4"/>
</dbReference>
<evidence type="ECO:0000313" key="15">
    <source>
        <dbReference type="EMBL" id="KAG9459086.1"/>
    </source>
</evidence>
<evidence type="ECO:0000256" key="5">
    <source>
        <dbReference type="ARBA" id="ARBA00019143"/>
    </source>
</evidence>
<dbReference type="SUPFAM" id="SSF48452">
    <property type="entry name" value="TPR-like"/>
    <property type="match status" value="2"/>
</dbReference>
<evidence type="ECO:0000256" key="8">
    <source>
        <dbReference type="ARBA" id="ARBA00022737"/>
    </source>
</evidence>
<evidence type="ECO:0000256" key="6">
    <source>
        <dbReference type="ARBA" id="ARBA00022676"/>
    </source>
</evidence>
<dbReference type="InterPro" id="IPR019734">
    <property type="entry name" value="TPR_rpt"/>
</dbReference>
<dbReference type="InterPro" id="IPR029489">
    <property type="entry name" value="OGT/SEC/SPY_C"/>
</dbReference>
<feature type="repeat" description="TPR" evidence="12">
    <location>
        <begin position="397"/>
        <end position="430"/>
    </location>
</feature>
<dbReference type="Pfam" id="PF13374">
    <property type="entry name" value="TPR_10"/>
    <property type="match status" value="1"/>
</dbReference>
<evidence type="ECO:0000256" key="1">
    <source>
        <dbReference type="ARBA" id="ARBA00004123"/>
    </source>
</evidence>
<feature type="domain" description="O-GlcNAc transferase C-terminal" evidence="14">
    <location>
        <begin position="475"/>
        <end position="633"/>
    </location>
</feature>
<evidence type="ECO:0000256" key="2">
    <source>
        <dbReference type="ARBA" id="ARBA00004922"/>
    </source>
</evidence>
<feature type="repeat" description="TPR" evidence="12">
    <location>
        <begin position="363"/>
        <end position="396"/>
    </location>
</feature>
<dbReference type="Pfam" id="PF13181">
    <property type="entry name" value="TPR_8"/>
    <property type="match status" value="1"/>
</dbReference>
<feature type="repeat" description="TPR" evidence="12">
    <location>
        <begin position="295"/>
        <end position="328"/>
    </location>
</feature>
<proteinExistence type="inferred from homology"/>
<reference evidence="15 16" key="1">
    <citation type="submission" date="2021-07" db="EMBL/GenBank/DDBJ databases">
        <title>The Aristolochia fimbriata genome: insights into angiosperm evolution, floral development and chemical biosynthesis.</title>
        <authorList>
            <person name="Jiao Y."/>
        </authorList>
    </citation>
    <scope>NUCLEOTIDE SEQUENCE [LARGE SCALE GENOMIC DNA]</scope>
    <source>
        <strain evidence="15">IBCAS-2021</strain>
        <tissue evidence="15">Leaf</tissue>
    </source>
</reference>
<dbReference type="SMART" id="SM00671">
    <property type="entry name" value="SEL1"/>
    <property type="match status" value="5"/>
</dbReference>
<dbReference type="Gene3D" id="3.40.50.11380">
    <property type="match status" value="1"/>
</dbReference>
<comment type="pathway">
    <text evidence="2">Protein modification; protein glycosylation.</text>
</comment>
<feature type="repeat" description="TPR" evidence="12">
    <location>
        <begin position="186"/>
        <end position="219"/>
    </location>
</feature>
<keyword evidence="6" id="KW-0328">Glycosyltransferase</keyword>
<dbReference type="FunFam" id="1.25.40.10:FF:001620">
    <property type="entry name" value="probable UDP-N-acetylglucosamine--peptide N-acetylglucosaminyltransferase SPINDLY"/>
    <property type="match status" value="1"/>
</dbReference>
<dbReference type="GO" id="GO:0009740">
    <property type="term" value="P:gibberellic acid mediated signaling pathway"/>
    <property type="evidence" value="ECO:0007669"/>
    <property type="project" value="UniProtKB-KW"/>
</dbReference>
<evidence type="ECO:0000313" key="16">
    <source>
        <dbReference type="Proteomes" id="UP000825729"/>
    </source>
</evidence>
<dbReference type="GO" id="GO:0097363">
    <property type="term" value="F:protein O-acetylglucosaminyltransferase activity"/>
    <property type="evidence" value="ECO:0007669"/>
    <property type="project" value="UniProtKB-EC"/>
</dbReference>
<organism evidence="15 16">
    <name type="scientific">Aristolochia fimbriata</name>
    <name type="common">White veined hardy Dutchman's pipe vine</name>
    <dbReference type="NCBI Taxonomy" id="158543"/>
    <lineage>
        <taxon>Eukaryota</taxon>
        <taxon>Viridiplantae</taxon>
        <taxon>Streptophyta</taxon>
        <taxon>Embryophyta</taxon>
        <taxon>Tracheophyta</taxon>
        <taxon>Spermatophyta</taxon>
        <taxon>Magnoliopsida</taxon>
        <taxon>Magnoliidae</taxon>
        <taxon>Piperales</taxon>
        <taxon>Aristolochiaceae</taxon>
        <taxon>Aristolochia</taxon>
    </lineage>
</organism>
<feature type="domain" description="O-GlcNAc transferase C-terminal" evidence="14">
    <location>
        <begin position="653"/>
        <end position="831"/>
    </location>
</feature>
<dbReference type="GO" id="GO:0005634">
    <property type="term" value="C:nucleus"/>
    <property type="evidence" value="ECO:0007669"/>
    <property type="project" value="UniProtKB-SubCell"/>
</dbReference>
<dbReference type="Pfam" id="PF13844">
    <property type="entry name" value="Glyco_transf_41"/>
    <property type="match status" value="2"/>
</dbReference>
<feature type="repeat" description="TPR" evidence="12">
    <location>
        <begin position="329"/>
        <end position="362"/>
    </location>
</feature>
<feature type="region of interest" description="Disordered" evidence="13">
    <location>
        <begin position="1"/>
        <end position="30"/>
    </location>
</feature>
<dbReference type="InterPro" id="IPR011990">
    <property type="entry name" value="TPR-like_helical_dom_sf"/>
</dbReference>
<dbReference type="PANTHER" id="PTHR44835">
    <property type="entry name" value="UDP-N-ACETYLGLUCOSAMINE--PEPTIDE N-ACETYLGLUCOSAMINYLTRANSFERASE SPINDLY-RELATED"/>
    <property type="match status" value="1"/>
</dbReference>
<evidence type="ECO:0000256" key="9">
    <source>
        <dbReference type="ARBA" id="ARBA00022803"/>
    </source>
</evidence>
<keyword evidence="16" id="KW-1185">Reference proteome</keyword>
<keyword evidence="7" id="KW-0808">Transferase</keyword>
<comment type="subcellular location">
    <subcellularLocation>
        <location evidence="1">Nucleus</location>
    </subcellularLocation>
</comment>
<dbReference type="SMART" id="SM00028">
    <property type="entry name" value="TPR"/>
    <property type="match status" value="11"/>
</dbReference>
<evidence type="ECO:0000256" key="3">
    <source>
        <dbReference type="ARBA" id="ARBA00005386"/>
    </source>
</evidence>
<dbReference type="InterPro" id="IPR051939">
    <property type="entry name" value="Glycosyltr_41/O-GlcNAc_trsf"/>
</dbReference>
<feature type="repeat" description="TPR" evidence="12">
    <location>
        <begin position="77"/>
        <end position="110"/>
    </location>
</feature>
<dbReference type="InterPro" id="IPR006597">
    <property type="entry name" value="Sel1-like"/>
</dbReference>
<feature type="repeat" description="TPR" evidence="12">
    <location>
        <begin position="111"/>
        <end position="144"/>
    </location>
</feature>
<sequence length="914" mass="101916">MDGRRRGEGAAVEENDCLKAPQTSNDGADSAVLVSASQKRSEGKDVLSYANILRNRNKFVDALAMYDDILEKDKANVDALIGKGICLQMQNMTRQAFESFTEALTLDPQNACALTHCGILYKEEGHLLEAAESYQKALRADPSYKPASECLAVVLTDLGTSLKLAGNTQEGIQKYFEALKIDSHYAPAYYNLGVVYSEMMQYDTALAFYEKAAQQRPMYAEAYCNMGVIYKNRGDLQSAISCYERCLAVSPNFEIAKNNMAIALTDLGTKVKLEGDINLGVAYYKKALYYNWHYADAMYNLGVAYGEMLKFEMAIVFYELALHFNPHCAEACNNLGVIYKDRDNLDKAVECYQMALSIKPTFSQSLNNLGVVYTVQGKMDAAAAMIEKAIAANPTYAEAYNNLGVLYRDAGNITHAIEAYEQCLQIDPDSRNAGQNRLLAMNYINEGSDDKLYEAHREWGRRFMRLYPQYTSWDNPKDMDRPLVIGYVSPDYFTHSVSYFIEAPLLYHDYANYKVVVYSAVVKEDAKTQKFRDRVLKKGGEWRDIYGIEEKKVANMVREDKVDILVELTGHTANNKLGTMACRPAPIQATWIGYPNTTGLPTIDYRITDLLADPPDTSQMHVEELVRLPKCFLCYLPSAEAGPVSPAPAVSNGFITFGSFNNLAKITPKVLQVWAKILCAVPNSRLVVKCKPFCCDSVRQRFLSTLEQLGLEPLRVDLLPLILLNHDHMQAYSLMDISLDTFPYAGTTTTCESLYMGVPCVTMAGQVHAHNVGVSLLSNVGLGNLIARTEEEYVKIALDLASDVTALSNLRSSLRELMLESPVCDGAKFIHGLESVYRKLWHRYCKGDVPSLKRMEMLQQTFSNKPAVKLVEPTKIVTTNEELPSIKVNGVNTNSSTVYEGNGSKFNQTTEQAG</sequence>
<dbReference type="Gene3D" id="3.40.50.2000">
    <property type="entry name" value="Glycogen Phosphorylase B"/>
    <property type="match status" value="1"/>
</dbReference>
<dbReference type="Gene3D" id="1.25.40.10">
    <property type="entry name" value="Tetratricopeptide repeat domain"/>
    <property type="match status" value="5"/>
</dbReference>
<name>A0AAV7FG90_ARIFI</name>
<evidence type="ECO:0000256" key="4">
    <source>
        <dbReference type="ARBA" id="ARBA00011970"/>
    </source>
</evidence>
<dbReference type="AlphaFoldDB" id="A0AAV7FG90"/>
<keyword evidence="9 12" id="KW-0802">TPR repeat</keyword>
<evidence type="ECO:0000256" key="10">
    <source>
        <dbReference type="ARBA" id="ARBA00022941"/>
    </source>
</evidence>
<evidence type="ECO:0000256" key="13">
    <source>
        <dbReference type="SAM" id="MobiDB-lite"/>
    </source>
</evidence>
<comment type="caution">
    <text evidence="15">The sequence shown here is derived from an EMBL/GenBank/DDBJ whole genome shotgun (WGS) entry which is preliminary data.</text>
</comment>
<dbReference type="Pfam" id="PF00515">
    <property type="entry name" value="TPR_1"/>
    <property type="match status" value="3"/>
</dbReference>
<feature type="repeat" description="TPR" evidence="12">
    <location>
        <begin position="220"/>
        <end position="253"/>
    </location>
</feature>